<dbReference type="InterPro" id="IPR022663">
    <property type="entry name" value="DapB_C"/>
</dbReference>
<comment type="caution">
    <text evidence="13">Was originally thought to be a dihydrodipicolinate reductase (DHDPR), catalyzing the conversion of dihydrodipicolinate to tetrahydrodipicolinate. However, it was shown in E.coli that the substrate of the enzymatic reaction is not dihydrodipicolinate (DHDP) but in fact (2S,4S)-4-hydroxy-2,3,4,5-tetrahydrodipicolinic acid (HTPA), the product released by the DapA-catalyzed reaction.</text>
</comment>
<dbReference type="Proteomes" id="UP001379533">
    <property type="component" value="Chromosome"/>
</dbReference>
<dbReference type="CDD" id="cd02274">
    <property type="entry name" value="DHDPR_N"/>
    <property type="match status" value="1"/>
</dbReference>
<keyword evidence="3 13" id="KW-0028">Amino-acid biosynthesis</keyword>
<proteinExistence type="inferred from homology"/>
<feature type="binding site" evidence="13">
    <location>
        <begin position="148"/>
        <end position="149"/>
    </location>
    <ligand>
        <name>(S)-2,3,4,5-tetrahydrodipicolinate</name>
        <dbReference type="ChEBI" id="CHEBI:16845"/>
    </ligand>
</feature>
<dbReference type="Gene3D" id="3.40.50.720">
    <property type="entry name" value="NAD(P)-binding Rossmann-like Domain"/>
    <property type="match status" value="1"/>
</dbReference>
<dbReference type="InterPro" id="IPR036291">
    <property type="entry name" value="NAD(P)-bd_dom_sf"/>
</dbReference>
<feature type="domain" description="Dihydrodipicolinate reductase N-terminal" evidence="14">
    <location>
        <begin position="8"/>
        <end position="108"/>
    </location>
</feature>
<comment type="catalytic activity">
    <reaction evidence="11 13">
        <text>(S)-2,3,4,5-tetrahydrodipicolinate + NADP(+) + H2O = (2S,4S)-4-hydroxy-2,3,4,5-tetrahydrodipicolinate + NADPH + H(+)</text>
        <dbReference type="Rhea" id="RHEA:35331"/>
        <dbReference type="ChEBI" id="CHEBI:15377"/>
        <dbReference type="ChEBI" id="CHEBI:15378"/>
        <dbReference type="ChEBI" id="CHEBI:16845"/>
        <dbReference type="ChEBI" id="CHEBI:57783"/>
        <dbReference type="ChEBI" id="CHEBI:58349"/>
        <dbReference type="ChEBI" id="CHEBI:67139"/>
        <dbReference type="EC" id="1.17.1.8"/>
    </reaction>
</comment>
<evidence type="ECO:0000313" key="17">
    <source>
        <dbReference type="Proteomes" id="UP001379533"/>
    </source>
</evidence>
<evidence type="ECO:0000256" key="13">
    <source>
        <dbReference type="HAMAP-Rule" id="MF_00102"/>
    </source>
</evidence>
<feature type="binding site" evidence="13">
    <location>
        <begin position="105"/>
        <end position="108"/>
    </location>
    <ligand>
        <name>NAD(+)</name>
        <dbReference type="ChEBI" id="CHEBI:57540"/>
    </ligand>
</feature>
<dbReference type="Pfam" id="PF01113">
    <property type="entry name" value="DapB_N"/>
    <property type="match status" value="1"/>
</dbReference>
<comment type="catalytic activity">
    <reaction evidence="12 13">
        <text>(S)-2,3,4,5-tetrahydrodipicolinate + NAD(+) + H2O = (2S,4S)-4-hydroxy-2,3,4,5-tetrahydrodipicolinate + NADH + H(+)</text>
        <dbReference type="Rhea" id="RHEA:35323"/>
        <dbReference type="ChEBI" id="CHEBI:15377"/>
        <dbReference type="ChEBI" id="CHEBI:15378"/>
        <dbReference type="ChEBI" id="CHEBI:16845"/>
        <dbReference type="ChEBI" id="CHEBI:57540"/>
        <dbReference type="ChEBI" id="CHEBI:57945"/>
        <dbReference type="ChEBI" id="CHEBI:67139"/>
        <dbReference type="EC" id="1.17.1.8"/>
    </reaction>
</comment>
<dbReference type="InterPro" id="IPR023940">
    <property type="entry name" value="DHDPR_bac"/>
</dbReference>
<dbReference type="PIRSF" id="PIRSF000161">
    <property type="entry name" value="DHPR"/>
    <property type="match status" value="1"/>
</dbReference>
<organism evidence="16 17">
    <name type="scientific">Pendulispora brunnea</name>
    <dbReference type="NCBI Taxonomy" id="2905690"/>
    <lineage>
        <taxon>Bacteria</taxon>
        <taxon>Pseudomonadati</taxon>
        <taxon>Myxococcota</taxon>
        <taxon>Myxococcia</taxon>
        <taxon>Myxococcales</taxon>
        <taxon>Sorangiineae</taxon>
        <taxon>Pendulisporaceae</taxon>
        <taxon>Pendulispora</taxon>
    </lineage>
</organism>
<comment type="function">
    <text evidence="13">Catalyzes the conversion of 4-hydroxy-tetrahydrodipicolinate (HTPA) to tetrahydrodipicolinate.</text>
</comment>
<dbReference type="NCBIfam" id="TIGR00036">
    <property type="entry name" value="dapB"/>
    <property type="match status" value="1"/>
</dbReference>
<keyword evidence="2 13" id="KW-0963">Cytoplasm</keyword>
<reference evidence="16 17" key="1">
    <citation type="submission" date="2021-12" db="EMBL/GenBank/DDBJ databases">
        <title>Discovery of the Pendulisporaceae a myxobacterial family with distinct sporulation behavior and unique specialized metabolism.</title>
        <authorList>
            <person name="Garcia R."/>
            <person name="Popoff A."/>
            <person name="Bader C.D."/>
            <person name="Loehr J."/>
            <person name="Walesch S."/>
            <person name="Walt C."/>
            <person name="Boldt J."/>
            <person name="Bunk B."/>
            <person name="Haeckl F.J.F.P.J."/>
            <person name="Gunesch A.P."/>
            <person name="Birkelbach J."/>
            <person name="Nuebel U."/>
            <person name="Pietschmann T."/>
            <person name="Bach T."/>
            <person name="Mueller R."/>
        </authorList>
    </citation>
    <scope>NUCLEOTIDE SEQUENCE [LARGE SCALE GENOMIC DNA]</scope>
    <source>
        <strain evidence="16 17">MSr12523</strain>
    </source>
</reference>
<evidence type="ECO:0000256" key="7">
    <source>
        <dbReference type="ARBA" id="ARBA00023027"/>
    </source>
</evidence>
<evidence type="ECO:0000256" key="11">
    <source>
        <dbReference type="ARBA" id="ARBA00049080"/>
    </source>
</evidence>
<evidence type="ECO:0000256" key="12">
    <source>
        <dbReference type="ARBA" id="ARBA00049396"/>
    </source>
</evidence>
<evidence type="ECO:0000256" key="8">
    <source>
        <dbReference type="ARBA" id="ARBA00023154"/>
    </source>
</evidence>
<dbReference type="PANTHER" id="PTHR20836">
    <property type="entry name" value="DIHYDRODIPICOLINATE REDUCTASE"/>
    <property type="match status" value="1"/>
</dbReference>
<evidence type="ECO:0000256" key="1">
    <source>
        <dbReference type="ARBA" id="ARBA00006642"/>
    </source>
</evidence>
<dbReference type="Pfam" id="PF05173">
    <property type="entry name" value="DapB_C"/>
    <property type="match status" value="1"/>
</dbReference>
<evidence type="ECO:0000256" key="4">
    <source>
        <dbReference type="ARBA" id="ARBA00022857"/>
    </source>
</evidence>
<evidence type="ECO:0000313" key="16">
    <source>
        <dbReference type="EMBL" id="WXA95049.1"/>
    </source>
</evidence>
<dbReference type="Gene3D" id="3.30.360.10">
    <property type="entry name" value="Dihydrodipicolinate Reductase, domain 2"/>
    <property type="match status" value="1"/>
</dbReference>
<comment type="pathway">
    <text evidence="9 13">Amino-acid biosynthesis; L-lysine biosynthesis via DAP pathway; (S)-tetrahydrodipicolinate from L-aspartate: step 4/4.</text>
</comment>
<evidence type="ECO:0000256" key="3">
    <source>
        <dbReference type="ARBA" id="ARBA00022605"/>
    </source>
</evidence>
<feature type="binding site" evidence="13">
    <location>
        <position position="39"/>
    </location>
    <ligand>
        <name>NAD(+)</name>
        <dbReference type="ChEBI" id="CHEBI:57540"/>
    </ligand>
</feature>
<comment type="caution">
    <text evidence="13">Lacks conserved residue(s) required for the propagation of feature annotation.</text>
</comment>
<dbReference type="InterPro" id="IPR022664">
    <property type="entry name" value="DapB_N_CS"/>
</dbReference>
<keyword evidence="6 13" id="KW-0560">Oxidoreductase</keyword>
<evidence type="ECO:0000256" key="5">
    <source>
        <dbReference type="ARBA" id="ARBA00022915"/>
    </source>
</evidence>
<dbReference type="PANTHER" id="PTHR20836:SF0">
    <property type="entry name" value="4-HYDROXY-TETRAHYDRODIPICOLINATE REDUCTASE 1, CHLOROPLASTIC-RELATED"/>
    <property type="match status" value="1"/>
</dbReference>
<name>A0ABZ2KDW1_9BACT</name>
<dbReference type="InterPro" id="IPR000846">
    <property type="entry name" value="DapB_N"/>
</dbReference>
<evidence type="ECO:0000256" key="2">
    <source>
        <dbReference type="ARBA" id="ARBA00022490"/>
    </source>
</evidence>
<feature type="binding site" evidence="13">
    <location>
        <begin position="13"/>
        <end position="18"/>
    </location>
    <ligand>
        <name>NAD(+)</name>
        <dbReference type="ChEBI" id="CHEBI:57540"/>
    </ligand>
</feature>
<feature type="domain" description="Dihydrodipicolinate reductase C-terminal" evidence="15">
    <location>
        <begin position="111"/>
        <end position="244"/>
    </location>
</feature>
<keyword evidence="5 13" id="KW-0220">Diaminopimelate biosynthesis</keyword>
<keyword evidence="7 13" id="KW-0520">NAD</keyword>
<feature type="binding site" evidence="13">
    <location>
        <begin position="81"/>
        <end position="83"/>
    </location>
    <ligand>
        <name>NAD(+)</name>
        <dbReference type="ChEBI" id="CHEBI:57540"/>
    </ligand>
</feature>
<evidence type="ECO:0000256" key="6">
    <source>
        <dbReference type="ARBA" id="ARBA00023002"/>
    </source>
</evidence>
<keyword evidence="17" id="KW-1185">Reference proteome</keyword>
<protein>
    <recommendedName>
        <fullName evidence="10 13">4-hydroxy-tetrahydrodipicolinate reductase</fullName>
        <shortName evidence="13">HTPA reductase</shortName>
        <ecNumber evidence="10 13">1.17.1.8</ecNumber>
    </recommendedName>
</protein>
<dbReference type="EMBL" id="CP089982">
    <property type="protein sequence ID" value="WXA95049.1"/>
    <property type="molecule type" value="Genomic_DNA"/>
</dbReference>
<dbReference type="GO" id="GO:0008839">
    <property type="term" value="F:4-hydroxy-tetrahydrodipicolinate reductase"/>
    <property type="evidence" value="ECO:0007669"/>
    <property type="project" value="UniProtKB-EC"/>
</dbReference>
<comment type="similarity">
    <text evidence="1 13">Belongs to the DapB family.</text>
</comment>
<accession>A0ABZ2KDW1</accession>
<dbReference type="PROSITE" id="PS01298">
    <property type="entry name" value="DAPB"/>
    <property type="match status" value="1"/>
</dbReference>
<keyword evidence="8 13" id="KW-0457">Lysine biosynthesis</keyword>
<comment type="subcellular location">
    <subcellularLocation>
        <location evidence="13">Cytoplasm</location>
    </subcellularLocation>
</comment>
<dbReference type="HAMAP" id="MF_00102">
    <property type="entry name" value="DapB"/>
    <property type="match status" value="1"/>
</dbReference>
<comment type="subunit">
    <text evidence="13">Homotetramer.</text>
</comment>
<dbReference type="EC" id="1.17.1.8" evidence="10 13"/>
<keyword evidence="4 13" id="KW-0521">NADP</keyword>
<feature type="active site" description="Proton donor/acceptor" evidence="13">
    <location>
        <position position="138"/>
    </location>
</feature>
<evidence type="ECO:0000256" key="9">
    <source>
        <dbReference type="ARBA" id="ARBA00037922"/>
    </source>
</evidence>
<sequence>MSDAPRTRVAIVGSAGKMGQTLVRLANEDPEIELVTVLDQGDAMSALAAFPGAVAIEFSSPSGTRGLAEIAPSAGVSIVSGTTGLDDAAVRALDEASRKVPVFTAANMSIGVHVLGVLIERAIAMLGPGFDLELVEAHHRRKVDAPSGTALKLASIAQSARGAASLVHGRRPDLRAARSREEIGMHAVRGGDVIGDHTLYLLGDGERLELTHRATNRDLFAHGALRAAKWLSTQPPGHYGMEHLVGSASP</sequence>
<evidence type="ECO:0000256" key="10">
    <source>
        <dbReference type="ARBA" id="ARBA00038983"/>
    </source>
</evidence>
<feature type="binding site" evidence="13">
    <location>
        <position position="139"/>
    </location>
    <ligand>
        <name>(S)-2,3,4,5-tetrahydrodipicolinate</name>
        <dbReference type="ChEBI" id="CHEBI:16845"/>
    </ligand>
</feature>
<dbReference type="RefSeq" id="WP_394845658.1">
    <property type="nucleotide sequence ID" value="NZ_CP089982.1"/>
</dbReference>
<evidence type="ECO:0000259" key="14">
    <source>
        <dbReference type="Pfam" id="PF01113"/>
    </source>
</evidence>
<dbReference type="SUPFAM" id="SSF55347">
    <property type="entry name" value="Glyceraldehyde-3-phosphate dehydrogenase-like, C-terminal domain"/>
    <property type="match status" value="1"/>
</dbReference>
<evidence type="ECO:0000259" key="15">
    <source>
        <dbReference type="Pfam" id="PF05173"/>
    </source>
</evidence>
<dbReference type="SUPFAM" id="SSF51735">
    <property type="entry name" value="NAD(P)-binding Rossmann-fold domains"/>
    <property type="match status" value="1"/>
</dbReference>
<gene>
    <name evidence="13 16" type="primary">dapB</name>
    <name evidence="16" type="ORF">LZC95_52590</name>
</gene>
<feature type="active site" description="Proton donor" evidence="13">
    <location>
        <position position="142"/>
    </location>
</feature>